<evidence type="ECO:0000313" key="4">
    <source>
        <dbReference type="EnsemblPlants" id="KQK96687"/>
    </source>
</evidence>
<organism evidence="4 5">
    <name type="scientific">Setaria italica</name>
    <name type="common">Foxtail millet</name>
    <name type="synonym">Panicum italicum</name>
    <dbReference type="NCBI Taxonomy" id="4555"/>
    <lineage>
        <taxon>Eukaryota</taxon>
        <taxon>Viridiplantae</taxon>
        <taxon>Streptophyta</taxon>
        <taxon>Embryophyta</taxon>
        <taxon>Tracheophyta</taxon>
        <taxon>Spermatophyta</taxon>
        <taxon>Magnoliopsida</taxon>
        <taxon>Liliopsida</taxon>
        <taxon>Poales</taxon>
        <taxon>Poaceae</taxon>
        <taxon>PACMAD clade</taxon>
        <taxon>Panicoideae</taxon>
        <taxon>Panicodae</taxon>
        <taxon>Paniceae</taxon>
        <taxon>Cenchrinae</taxon>
        <taxon>Setaria</taxon>
    </lineage>
</organism>
<proteinExistence type="predicted"/>
<dbReference type="Proteomes" id="UP000004995">
    <property type="component" value="Unassembled WGS sequence"/>
</dbReference>
<dbReference type="InParanoid" id="K3YBV6"/>
<dbReference type="Gramene" id="KQK96687">
    <property type="protein sequence ID" value="KQK96687"/>
    <property type="gene ID" value="SETIT_011700mg"/>
</dbReference>
<keyword evidence="2" id="KW-0732">Signal</keyword>
<evidence type="ECO:0000313" key="5">
    <source>
        <dbReference type="Proteomes" id="UP000004995"/>
    </source>
</evidence>
<feature type="domain" description="Wall-associated receptor kinase galacturonan-binding" evidence="3">
    <location>
        <begin position="21"/>
        <end position="74"/>
    </location>
</feature>
<dbReference type="Pfam" id="PF13947">
    <property type="entry name" value="GUB_WAK_bind"/>
    <property type="match status" value="1"/>
</dbReference>
<dbReference type="InterPro" id="IPR025287">
    <property type="entry name" value="WAK_GUB"/>
</dbReference>
<protein>
    <recommendedName>
        <fullName evidence="3">Wall-associated receptor kinase galacturonan-binding domain-containing protein</fullName>
    </recommendedName>
</protein>
<reference evidence="4" key="2">
    <citation type="submission" date="2018-08" db="UniProtKB">
        <authorList>
            <consortium name="EnsemblPlants"/>
        </authorList>
    </citation>
    <scope>IDENTIFICATION</scope>
    <source>
        <strain evidence="4">Yugu1</strain>
    </source>
</reference>
<dbReference type="STRING" id="4555.K3YBV6"/>
<accession>K3YBV6</accession>
<dbReference type="AlphaFoldDB" id="K3YBV6"/>
<reference evidence="5" key="1">
    <citation type="journal article" date="2012" name="Nat. Biotechnol.">
        <title>Reference genome sequence of the model plant Setaria.</title>
        <authorList>
            <person name="Bennetzen J.L."/>
            <person name="Schmutz J."/>
            <person name="Wang H."/>
            <person name="Percifield R."/>
            <person name="Hawkins J."/>
            <person name="Pontaroli A.C."/>
            <person name="Estep M."/>
            <person name="Feng L."/>
            <person name="Vaughn J.N."/>
            <person name="Grimwood J."/>
            <person name="Jenkins J."/>
            <person name="Barry K."/>
            <person name="Lindquist E."/>
            <person name="Hellsten U."/>
            <person name="Deshpande S."/>
            <person name="Wang X."/>
            <person name="Wu X."/>
            <person name="Mitros T."/>
            <person name="Triplett J."/>
            <person name="Yang X."/>
            <person name="Ye C.Y."/>
            <person name="Mauro-Herrera M."/>
            <person name="Wang L."/>
            <person name="Li P."/>
            <person name="Sharma M."/>
            <person name="Sharma R."/>
            <person name="Ronald P.C."/>
            <person name="Panaud O."/>
            <person name="Kellogg E.A."/>
            <person name="Brutnell T.P."/>
            <person name="Doust A.N."/>
            <person name="Tuskan G.A."/>
            <person name="Rokhsar D."/>
            <person name="Devos K.M."/>
        </authorList>
    </citation>
    <scope>NUCLEOTIDE SEQUENCE [LARGE SCALE GENOMIC DNA]</scope>
    <source>
        <strain evidence="5">cv. Yugu1</strain>
    </source>
</reference>
<evidence type="ECO:0000259" key="3">
    <source>
        <dbReference type="Pfam" id="PF13947"/>
    </source>
</evidence>
<dbReference type="PANTHER" id="PTHR33491">
    <property type="entry name" value="OSJNBA0016N04.9 PROTEIN"/>
    <property type="match status" value="1"/>
</dbReference>
<sequence>MVGASPTSLRATFMIPMLANCPKKCGDLTIEYPFGIGAGCFRGGDFELICNNSTKPPRLFLNDGETEITLDIDASDGQSVPGMRLNK</sequence>
<dbReference type="EMBL" id="AGNK02004232">
    <property type="status" value="NOT_ANNOTATED_CDS"/>
    <property type="molecule type" value="Genomic_DNA"/>
</dbReference>
<dbReference type="GO" id="GO:0030247">
    <property type="term" value="F:polysaccharide binding"/>
    <property type="evidence" value="ECO:0007669"/>
    <property type="project" value="InterPro"/>
</dbReference>
<name>K3YBV6_SETIT</name>
<dbReference type="EnsemblPlants" id="KQK96687">
    <property type="protein sequence ID" value="KQK96687"/>
    <property type="gene ID" value="SETIT_011700mg"/>
</dbReference>
<dbReference type="HOGENOM" id="CLU_2487671_0_0_1"/>
<dbReference type="OMA" id="SSFDIRC"/>
<comment type="subcellular location">
    <subcellularLocation>
        <location evidence="1">Membrane</location>
        <topology evidence="1">Single-pass membrane protein</topology>
    </subcellularLocation>
</comment>
<evidence type="ECO:0000256" key="1">
    <source>
        <dbReference type="ARBA" id="ARBA00004167"/>
    </source>
</evidence>
<evidence type="ECO:0000256" key="2">
    <source>
        <dbReference type="ARBA" id="ARBA00022729"/>
    </source>
</evidence>
<dbReference type="GO" id="GO:0016020">
    <property type="term" value="C:membrane"/>
    <property type="evidence" value="ECO:0007669"/>
    <property type="project" value="UniProtKB-SubCell"/>
</dbReference>
<keyword evidence="5" id="KW-1185">Reference proteome</keyword>